<dbReference type="Proteomes" id="UP001198983">
    <property type="component" value="Chromosome"/>
</dbReference>
<sequence length="104" mass="12336">MKNYNIMEVGVPMEEIKMISNVGYDIGEKAELHELEILKLLEMIKYDQYHDFYNRILVIAKSVQVTLPDELFKHDYDTFEIYINALWEGIMKSCPTFKNQNILN</sequence>
<dbReference type="AlphaFoldDB" id="A0AAX2ZL48"/>
<evidence type="ECO:0000313" key="2">
    <source>
        <dbReference type="Proteomes" id="UP001198983"/>
    </source>
</evidence>
<gene>
    <name evidence="1" type="ORF">JW646_06510</name>
</gene>
<dbReference type="RefSeq" id="WP_148557216.1">
    <property type="nucleotide sequence ID" value="NZ_CP081135.1"/>
</dbReference>
<proteinExistence type="predicted"/>
<organism evidence="1 2">
    <name type="scientific">Terrisporobacter hibernicus</name>
    <dbReference type="NCBI Taxonomy" id="2813371"/>
    <lineage>
        <taxon>Bacteria</taxon>
        <taxon>Bacillati</taxon>
        <taxon>Bacillota</taxon>
        <taxon>Clostridia</taxon>
        <taxon>Peptostreptococcales</taxon>
        <taxon>Peptostreptococcaceae</taxon>
        <taxon>Terrisporobacter</taxon>
    </lineage>
</organism>
<keyword evidence="2" id="KW-1185">Reference proteome</keyword>
<protein>
    <submittedName>
        <fullName evidence="1">Uncharacterized protein</fullName>
    </submittedName>
</protein>
<accession>A0AAX2ZL48</accession>
<name>A0AAX2ZL48_9FIRM</name>
<reference evidence="1 2" key="1">
    <citation type="journal article" date="2023" name="Int. J. Syst. Evol. Microbiol.">
        <title>Terrisporobacter hibernicus sp. nov., isolated from bovine faeces in Northern Ireland.</title>
        <authorList>
            <person name="Mitchell M."/>
            <person name="Nguyen S.V."/>
            <person name="Connor M."/>
            <person name="Fairley D.J."/>
            <person name="Donoghue O."/>
            <person name="Marshall H."/>
            <person name="Koolman L."/>
            <person name="McMullan G."/>
            <person name="Schaffer K.E."/>
            <person name="McGrath J.W."/>
            <person name="Fanning S."/>
        </authorList>
    </citation>
    <scope>NUCLEOTIDE SEQUENCE [LARGE SCALE GENOMIC DNA]</scope>
    <source>
        <strain evidence="1 2">MCA3</strain>
    </source>
</reference>
<dbReference type="KEGG" id="tem:JW646_06510"/>
<evidence type="ECO:0000313" key="1">
    <source>
        <dbReference type="EMBL" id="UEL49092.1"/>
    </source>
</evidence>
<dbReference type="EMBL" id="CP081135">
    <property type="protein sequence ID" value="UEL49092.1"/>
    <property type="molecule type" value="Genomic_DNA"/>
</dbReference>